<keyword evidence="1" id="KW-0472">Membrane</keyword>
<evidence type="ECO:0000313" key="2">
    <source>
        <dbReference type="EMBL" id="NSJ45890.1"/>
    </source>
</evidence>
<dbReference type="RefSeq" id="WP_002587067.1">
    <property type="nucleotide sequence ID" value="NZ_JAAISW010000047.1"/>
</dbReference>
<feature type="transmembrane region" description="Helical" evidence="1">
    <location>
        <begin position="39"/>
        <end position="59"/>
    </location>
</feature>
<dbReference type="Proteomes" id="UP000719916">
    <property type="component" value="Unassembled WGS sequence"/>
</dbReference>
<sequence>MDMTETRKSKRLQLLERGITKEVRMNESVNYLDYANSPLMWAAAALAVAVVVFQSILFMKRSMKAASESALTTDQVHKAIKSSVISSIGPSVVILVTMISLLVTMGAPVAWMRLSFIGSVNYEAMAAGFGAQAMGKTLQTMDTMAFACGVWTMVCGSLGWLIFTFLFCDKMDKVNHLMSKGNAKMVPIISAGAMLGAFANLASGNFFTAEGSLTFTNAPAIATIAGCVIMMILVKLSRARDIGWLREWAFAIAMFSGMFIGYAVSVIGSVK</sequence>
<feature type="transmembrane region" description="Helical" evidence="1">
    <location>
        <begin position="144"/>
        <end position="167"/>
    </location>
</feature>
<evidence type="ECO:0000313" key="3">
    <source>
        <dbReference type="Proteomes" id="UP000719916"/>
    </source>
</evidence>
<dbReference type="InterPro" id="IPR032479">
    <property type="entry name" value="DUF5058"/>
</dbReference>
<organism evidence="2 3">
    <name type="scientific">Enterocloster clostridioformis</name>
    <dbReference type="NCBI Taxonomy" id="1531"/>
    <lineage>
        <taxon>Bacteria</taxon>
        <taxon>Bacillati</taxon>
        <taxon>Bacillota</taxon>
        <taxon>Clostridia</taxon>
        <taxon>Lachnospirales</taxon>
        <taxon>Lachnospiraceae</taxon>
        <taxon>Enterocloster</taxon>
    </lineage>
</organism>
<dbReference type="Pfam" id="PF16481">
    <property type="entry name" value="DUF5058"/>
    <property type="match status" value="1"/>
</dbReference>
<comment type="caution">
    <text evidence="2">The sequence shown here is derived from an EMBL/GenBank/DDBJ whole genome shotgun (WGS) entry which is preliminary data.</text>
</comment>
<name>A0ABD6LME6_9FIRM</name>
<gene>
    <name evidence="2" type="ORF">G5B26_20430</name>
</gene>
<feature type="transmembrane region" description="Helical" evidence="1">
    <location>
        <begin position="188"/>
        <end position="209"/>
    </location>
</feature>
<protein>
    <submittedName>
        <fullName evidence="2">DUF5058 family protein</fullName>
    </submittedName>
</protein>
<evidence type="ECO:0000256" key="1">
    <source>
        <dbReference type="SAM" id="Phobius"/>
    </source>
</evidence>
<feature type="transmembrane region" description="Helical" evidence="1">
    <location>
        <begin position="88"/>
        <end position="111"/>
    </location>
</feature>
<proteinExistence type="predicted"/>
<keyword evidence="1" id="KW-0812">Transmembrane</keyword>
<accession>A0ABD6LME6</accession>
<reference evidence="2 3" key="1">
    <citation type="journal article" date="2020" name="Cell Host Microbe">
        <title>Functional and Genomic Variation between Human-Derived Isolates of Lachnospiraceae Reveals Inter- and Intra-Species Diversity.</title>
        <authorList>
            <person name="Sorbara M.T."/>
            <person name="Littmann E.R."/>
            <person name="Fontana E."/>
            <person name="Moody T.U."/>
            <person name="Kohout C.E."/>
            <person name="Gjonbalaj M."/>
            <person name="Eaton V."/>
            <person name="Seok R."/>
            <person name="Leiner I.M."/>
            <person name="Pamer E.G."/>
        </authorList>
    </citation>
    <scope>NUCLEOTIDE SEQUENCE [LARGE SCALE GENOMIC DNA]</scope>
    <source>
        <strain evidence="2 3">MSK.2.26</strain>
    </source>
</reference>
<keyword evidence="1" id="KW-1133">Transmembrane helix</keyword>
<dbReference type="EMBL" id="JAAISW010000047">
    <property type="protein sequence ID" value="NSJ45890.1"/>
    <property type="molecule type" value="Genomic_DNA"/>
</dbReference>
<feature type="transmembrane region" description="Helical" evidence="1">
    <location>
        <begin position="215"/>
        <end position="236"/>
    </location>
</feature>
<feature type="transmembrane region" description="Helical" evidence="1">
    <location>
        <begin position="248"/>
        <end position="270"/>
    </location>
</feature>
<dbReference type="AlphaFoldDB" id="A0ABD6LME6"/>